<dbReference type="PROSITE" id="PS51257">
    <property type="entry name" value="PROKAR_LIPOPROTEIN"/>
    <property type="match status" value="1"/>
</dbReference>
<keyword evidence="5" id="KW-0378">Hydrolase</keyword>
<dbReference type="PANTHER" id="PTHR45953">
    <property type="entry name" value="IDURONATE 2-SULFATASE"/>
    <property type="match status" value="1"/>
</dbReference>
<comment type="cofactor">
    <cofactor evidence="1">
        <name>Ca(2+)</name>
        <dbReference type="ChEBI" id="CHEBI:29108"/>
    </cofactor>
</comment>
<dbReference type="GO" id="GO:0005737">
    <property type="term" value="C:cytoplasm"/>
    <property type="evidence" value="ECO:0007669"/>
    <property type="project" value="TreeGrafter"/>
</dbReference>
<feature type="domain" description="Sulfatase N-terminal" evidence="7">
    <location>
        <begin position="35"/>
        <end position="373"/>
    </location>
</feature>
<keyword evidence="3" id="KW-0479">Metal-binding</keyword>
<evidence type="ECO:0000256" key="2">
    <source>
        <dbReference type="ARBA" id="ARBA00008779"/>
    </source>
</evidence>
<evidence type="ECO:0000256" key="5">
    <source>
        <dbReference type="ARBA" id="ARBA00022801"/>
    </source>
</evidence>
<dbReference type="GO" id="GO:0046872">
    <property type="term" value="F:metal ion binding"/>
    <property type="evidence" value="ECO:0007669"/>
    <property type="project" value="UniProtKB-KW"/>
</dbReference>
<dbReference type="OrthoDB" id="9803751at2"/>
<evidence type="ECO:0000256" key="1">
    <source>
        <dbReference type="ARBA" id="ARBA00001913"/>
    </source>
</evidence>
<dbReference type="Gene3D" id="3.40.720.10">
    <property type="entry name" value="Alkaline Phosphatase, subunit A"/>
    <property type="match status" value="1"/>
</dbReference>
<keyword evidence="6" id="KW-0106">Calcium</keyword>
<evidence type="ECO:0000313" key="9">
    <source>
        <dbReference type="Proteomes" id="UP000239747"/>
    </source>
</evidence>
<evidence type="ECO:0000259" key="7">
    <source>
        <dbReference type="Pfam" id="PF00884"/>
    </source>
</evidence>
<comment type="caution">
    <text evidence="8">The sequence shown here is derived from an EMBL/GenBank/DDBJ whole genome shotgun (WGS) entry which is preliminary data.</text>
</comment>
<dbReference type="CDD" id="cd16030">
    <property type="entry name" value="iduronate-2-sulfatase"/>
    <property type="match status" value="1"/>
</dbReference>
<comment type="similarity">
    <text evidence="2">Belongs to the sulfatase family.</text>
</comment>
<dbReference type="InterPro" id="IPR000917">
    <property type="entry name" value="Sulfatase_N"/>
</dbReference>
<dbReference type="InterPro" id="IPR017850">
    <property type="entry name" value="Alkaline_phosphatase_core_sf"/>
</dbReference>
<evidence type="ECO:0000256" key="3">
    <source>
        <dbReference type="ARBA" id="ARBA00022723"/>
    </source>
</evidence>
<accession>A0A2S7UEV2</accession>
<evidence type="ECO:0000256" key="4">
    <source>
        <dbReference type="ARBA" id="ARBA00022729"/>
    </source>
</evidence>
<dbReference type="EMBL" id="MTPW01000001">
    <property type="protein sequence ID" value="PQJ33121.1"/>
    <property type="molecule type" value="Genomic_DNA"/>
</dbReference>
<sequence>MKKIFIYILGSVIIFMSCKNEKEKTVEKQDQKPMNILFIAIDDLRPELGCYDARQVKSPSIDKLAKEAIVFDRAYCNIPVCGASRASLLTGILPTKTRFIDFRAKAEEDVPNAKTLPGIFKDAGYTSISNGKIFHYNKDAQEASWSRSPWMPDGGHRVSHDPTTTEVLTKSGNGRVYEAPEVDNSAYPDHKIAQKTINDLRELKASGEPFFMACGFFRPHMPFYAPKKYWDLYDRDSIEIADNRHLPENAPELLRGSGEFKSYSFGSYKPNTEEFHKMMRHGYYACVSYVDELVGEVISELESLDLAENTIVVIWGDHGWHLGEHEFWGKHNTLHNALQVPLIIKVPRKVKGQHSKALVETVDLYATLCDLANLETPDYIMGKSFKSVLDNPKQSFRENIYARFKKADAIVTEDFTYSLYENGDEMLYNRKLDPDENKNVAADDTYKDKLEDMRKALKIRQEQARSYR</sequence>
<dbReference type="InterPro" id="IPR035874">
    <property type="entry name" value="IDS"/>
</dbReference>
<dbReference type="PANTHER" id="PTHR45953:SF1">
    <property type="entry name" value="IDURONATE 2-SULFATASE"/>
    <property type="match status" value="1"/>
</dbReference>
<evidence type="ECO:0000256" key="6">
    <source>
        <dbReference type="ARBA" id="ARBA00022837"/>
    </source>
</evidence>
<reference evidence="8 9" key="1">
    <citation type="submission" date="2017-01" db="EMBL/GenBank/DDBJ databases">
        <title>Trade-off between light-utilization and light-protection in marine flavobacteria.</title>
        <authorList>
            <person name="Kumagai Y."/>
            <person name="Yoshizawa S."/>
            <person name="Kogure K."/>
            <person name="Iwasaki W."/>
        </authorList>
    </citation>
    <scope>NUCLEOTIDE SEQUENCE [LARGE SCALE GENOMIC DNA]</scope>
    <source>
        <strain evidence="8 9">KCTC 32109</strain>
    </source>
</reference>
<dbReference type="Proteomes" id="UP000239747">
    <property type="component" value="Unassembled WGS sequence"/>
</dbReference>
<gene>
    <name evidence="8" type="ORF">BST92_01840</name>
</gene>
<evidence type="ECO:0000313" key="8">
    <source>
        <dbReference type="EMBL" id="PQJ33121.1"/>
    </source>
</evidence>
<protein>
    <recommendedName>
        <fullName evidence="7">Sulfatase N-terminal domain-containing protein</fullName>
    </recommendedName>
</protein>
<dbReference type="SUPFAM" id="SSF53649">
    <property type="entry name" value="Alkaline phosphatase-like"/>
    <property type="match status" value="1"/>
</dbReference>
<name>A0A2S7UEV2_9FLAO</name>
<organism evidence="8 9">
    <name type="scientific">Nonlabens arenilitoris</name>
    <dbReference type="NCBI Taxonomy" id="1217969"/>
    <lineage>
        <taxon>Bacteria</taxon>
        <taxon>Pseudomonadati</taxon>
        <taxon>Bacteroidota</taxon>
        <taxon>Flavobacteriia</taxon>
        <taxon>Flavobacteriales</taxon>
        <taxon>Flavobacteriaceae</taxon>
        <taxon>Nonlabens</taxon>
    </lineage>
</organism>
<dbReference type="GO" id="GO:0004423">
    <property type="term" value="F:iduronate-2-sulfatase activity"/>
    <property type="evidence" value="ECO:0007669"/>
    <property type="project" value="InterPro"/>
</dbReference>
<dbReference type="AlphaFoldDB" id="A0A2S7UEV2"/>
<dbReference type="Pfam" id="PF00884">
    <property type="entry name" value="Sulfatase"/>
    <property type="match status" value="1"/>
</dbReference>
<keyword evidence="9" id="KW-1185">Reference proteome</keyword>
<proteinExistence type="inferred from homology"/>
<keyword evidence="4" id="KW-0732">Signal</keyword>